<dbReference type="Proteomes" id="UP001054837">
    <property type="component" value="Unassembled WGS sequence"/>
</dbReference>
<gene>
    <name evidence="1" type="primary">spop-b_51</name>
    <name evidence="1" type="ORF">CDAR_429021</name>
</gene>
<comment type="caution">
    <text evidence="1">The sequence shown here is derived from an EMBL/GenBank/DDBJ whole genome shotgun (WGS) entry which is preliminary data.</text>
</comment>
<proteinExistence type="predicted"/>
<dbReference type="AlphaFoldDB" id="A0AAV4TVN9"/>
<protein>
    <submittedName>
        <fullName evidence="1">Speckle-type POZ protein B</fullName>
    </submittedName>
</protein>
<organism evidence="1 2">
    <name type="scientific">Caerostris darwini</name>
    <dbReference type="NCBI Taxonomy" id="1538125"/>
    <lineage>
        <taxon>Eukaryota</taxon>
        <taxon>Metazoa</taxon>
        <taxon>Ecdysozoa</taxon>
        <taxon>Arthropoda</taxon>
        <taxon>Chelicerata</taxon>
        <taxon>Arachnida</taxon>
        <taxon>Araneae</taxon>
        <taxon>Araneomorphae</taxon>
        <taxon>Entelegynae</taxon>
        <taxon>Araneoidea</taxon>
        <taxon>Araneidae</taxon>
        <taxon>Caerostris</taxon>
    </lineage>
</organism>
<dbReference type="InterPro" id="IPR008974">
    <property type="entry name" value="TRAF-like"/>
</dbReference>
<name>A0AAV4TVN9_9ARAC</name>
<keyword evidence="2" id="KW-1185">Reference proteome</keyword>
<evidence type="ECO:0000313" key="2">
    <source>
        <dbReference type="Proteomes" id="UP001054837"/>
    </source>
</evidence>
<evidence type="ECO:0000313" key="1">
    <source>
        <dbReference type="EMBL" id="GIY50638.1"/>
    </source>
</evidence>
<dbReference type="EMBL" id="BPLQ01010413">
    <property type="protein sequence ID" value="GIY50638.1"/>
    <property type="molecule type" value="Genomic_DNA"/>
</dbReference>
<dbReference type="Gene3D" id="2.60.210.10">
    <property type="entry name" value="Apoptosis, Tumor Necrosis Factor Receptor Associated Protein 2, Chain A"/>
    <property type="match status" value="1"/>
</dbReference>
<accession>A0AAV4TVN9</accession>
<sequence length="321" mass="37448">MAFEKNGFSFTWIIENFDYCCKRDYNSIQSPPFIINGINRSKWYLLIGFDNGFPRFALQRDSYCEGPKWIVVDAELECFKADGSSLSSDICVNLPLYPDGTCSLFDLKAIEEEFRIDKQTFFPRGTLKVRCTLWKNSGRKEKRNREEMEKSVWCLGRTIIGVKRRSFKWVNFIQKKSNYRITSESEDEVELSLHFVSEGQLHYIRIRLITDIRDTMHMTFKYALITANGNSLECGEKEFHFSIYSKEAGFPLQISTKELAAKMSLCLPNNDLTLQCECAYSTRIVYQQIEMFVISSEKHIIEYHENQPCKGCDCIGPRQRI</sequence>
<reference evidence="1 2" key="1">
    <citation type="submission" date="2021-06" db="EMBL/GenBank/DDBJ databases">
        <title>Caerostris darwini draft genome.</title>
        <authorList>
            <person name="Kono N."/>
            <person name="Arakawa K."/>
        </authorList>
    </citation>
    <scope>NUCLEOTIDE SEQUENCE [LARGE SCALE GENOMIC DNA]</scope>
</reference>
<dbReference type="SUPFAM" id="SSF49599">
    <property type="entry name" value="TRAF domain-like"/>
    <property type="match status" value="1"/>
</dbReference>